<dbReference type="EMBL" id="BMDD01000003">
    <property type="protein sequence ID" value="GGH78539.1"/>
    <property type="molecule type" value="Genomic_DNA"/>
</dbReference>
<reference evidence="5" key="1">
    <citation type="journal article" date="2019" name="Int. J. Syst. Evol. Microbiol.">
        <title>The Global Catalogue of Microorganisms (GCM) 10K type strain sequencing project: providing services to taxonomists for standard genome sequencing and annotation.</title>
        <authorList>
            <consortium name="The Broad Institute Genomics Platform"/>
            <consortium name="The Broad Institute Genome Sequencing Center for Infectious Disease"/>
            <person name="Wu L."/>
            <person name="Ma J."/>
        </authorList>
    </citation>
    <scope>NUCLEOTIDE SEQUENCE [LARGE SCALE GENOMIC DNA]</scope>
    <source>
        <strain evidence="5">CCM 8702</strain>
    </source>
</reference>
<dbReference type="Proteomes" id="UP000605427">
    <property type="component" value="Unassembled WGS sequence"/>
</dbReference>
<keyword evidence="1 4" id="KW-0378">Hydrolase</keyword>
<evidence type="ECO:0000313" key="5">
    <source>
        <dbReference type="Proteomes" id="UP000605427"/>
    </source>
</evidence>
<protein>
    <submittedName>
        <fullName evidence="4">Carboxylic ester hydrolase</fullName>
    </submittedName>
</protein>
<evidence type="ECO:0000256" key="1">
    <source>
        <dbReference type="ARBA" id="ARBA00022801"/>
    </source>
</evidence>
<dbReference type="GO" id="GO:0016787">
    <property type="term" value="F:hydrolase activity"/>
    <property type="evidence" value="ECO:0007669"/>
    <property type="project" value="UniProtKB-KW"/>
</dbReference>
<dbReference type="PANTHER" id="PTHR10272:SF0">
    <property type="entry name" value="PLATELET-ACTIVATING FACTOR ACETYLHYDROLASE"/>
    <property type="match status" value="1"/>
</dbReference>
<dbReference type="Gene3D" id="3.40.50.1820">
    <property type="entry name" value="alpha/beta hydrolase"/>
    <property type="match status" value="1"/>
</dbReference>
<dbReference type="Pfam" id="PF03403">
    <property type="entry name" value="PAF-AH_p_II"/>
    <property type="match status" value="2"/>
</dbReference>
<comment type="caution">
    <text evidence="4">The sequence shown here is derived from an EMBL/GenBank/DDBJ whole genome shotgun (WGS) entry which is preliminary data.</text>
</comment>
<proteinExistence type="predicted"/>
<dbReference type="PANTHER" id="PTHR10272">
    <property type="entry name" value="PLATELET-ACTIVATING FACTOR ACETYLHYDROLASE"/>
    <property type="match status" value="1"/>
</dbReference>
<keyword evidence="2" id="KW-0442">Lipid degradation</keyword>
<dbReference type="SUPFAM" id="SSF53474">
    <property type="entry name" value="alpha/beta-Hydrolases"/>
    <property type="match status" value="1"/>
</dbReference>
<sequence length="404" mass="45351">MRRLFPVFTMPEPTGTYAIGTFEAHLTDERRNETKRGTAPEAEAVREIPITVWYPAELPSQQDNEAENYPDSLGECISLVFGLPKGLFRHVSRVKTHMFKNARVAKERSSYPVLLFSPGIRSTRYQSLTLVEELASQGYIVIGMDHPYTSARVTLKDGSRAEYLHEPEFAQSRELYDYNVKEVAVRALDARFVRDTLEEWNQPSSGHALSGRMDLNRVGILGHSYGGATAAETLATDERFAAALSLEGGFWGKVSHKPLERPFMYLFTGGTAQSLNPDASKKEAVFFEEWQEDADRVMRASRSDALFATVEPFYHQSFTDISLVSPKLFAKQVSPERTIEITRSYATAFFDRYLKGMKSDLLGQDVAAFPEVRYRPEYTRMGDTALTGGYLDGNATPNAEAASR</sequence>
<accession>A0ABQ1ZVU3</accession>
<keyword evidence="5" id="KW-1185">Reference proteome</keyword>
<name>A0ABQ1ZVU3_9BACL</name>
<keyword evidence="3" id="KW-0443">Lipid metabolism</keyword>
<dbReference type="InterPro" id="IPR029058">
    <property type="entry name" value="AB_hydrolase_fold"/>
</dbReference>
<organism evidence="4 5">
    <name type="scientific">Saccharibacillus endophyticus</name>
    <dbReference type="NCBI Taxonomy" id="2060666"/>
    <lineage>
        <taxon>Bacteria</taxon>
        <taxon>Bacillati</taxon>
        <taxon>Bacillota</taxon>
        <taxon>Bacilli</taxon>
        <taxon>Bacillales</taxon>
        <taxon>Paenibacillaceae</taxon>
        <taxon>Saccharibacillus</taxon>
    </lineage>
</organism>
<gene>
    <name evidence="4" type="ORF">GCM10007362_23950</name>
</gene>
<evidence type="ECO:0000256" key="2">
    <source>
        <dbReference type="ARBA" id="ARBA00022963"/>
    </source>
</evidence>
<evidence type="ECO:0000256" key="3">
    <source>
        <dbReference type="ARBA" id="ARBA00023098"/>
    </source>
</evidence>
<evidence type="ECO:0000313" key="4">
    <source>
        <dbReference type="EMBL" id="GGH78539.1"/>
    </source>
</evidence>